<dbReference type="GO" id="GO:0016763">
    <property type="term" value="F:pentosyltransferase activity"/>
    <property type="evidence" value="ECO:0007669"/>
    <property type="project" value="TreeGrafter"/>
</dbReference>
<feature type="transmembrane region" description="Helical" evidence="8">
    <location>
        <begin position="91"/>
        <end position="114"/>
    </location>
</feature>
<feature type="transmembrane region" description="Helical" evidence="8">
    <location>
        <begin position="176"/>
        <end position="195"/>
    </location>
</feature>
<dbReference type="PANTHER" id="PTHR33908:SF11">
    <property type="entry name" value="MEMBRANE PROTEIN"/>
    <property type="match status" value="1"/>
</dbReference>
<keyword evidence="7 8" id="KW-0472">Membrane</keyword>
<comment type="subcellular location">
    <subcellularLocation>
        <location evidence="1">Cell membrane</location>
        <topology evidence="1">Multi-pass membrane protein</topology>
    </subcellularLocation>
</comment>
<reference evidence="9" key="1">
    <citation type="submission" date="2020-07" db="EMBL/GenBank/DDBJ databases">
        <title>Huge and variable diversity of episymbiotic CPR bacteria and DPANN archaea in groundwater ecosystems.</title>
        <authorList>
            <person name="He C.Y."/>
            <person name="Keren R."/>
            <person name="Whittaker M."/>
            <person name="Farag I.F."/>
            <person name="Doudna J."/>
            <person name="Cate J.H.D."/>
            <person name="Banfield J.F."/>
        </authorList>
    </citation>
    <scope>NUCLEOTIDE SEQUENCE</scope>
    <source>
        <strain evidence="9">NC_groundwater_1813_Pr3_B-0.1um_71_17</strain>
    </source>
</reference>
<evidence type="ECO:0000256" key="8">
    <source>
        <dbReference type="SAM" id="Phobius"/>
    </source>
</evidence>
<feature type="transmembrane region" description="Helical" evidence="8">
    <location>
        <begin position="201"/>
        <end position="231"/>
    </location>
</feature>
<keyword evidence="2" id="KW-1003">Cell membrane</keyword>
<dbReference type="Proteomes" id="UP000696931">
    <property type="component" value="Unassembled WGS sequence"/>
</dbReference>
<keyword evidence="6 8" id="KW-1133">Transmembrane helix</keyword>
<keyword evidence="3" id="KW-0328">Glycosyltransferase</keyword>
<name>A0A933SB59_UNCEI</name>
<evidence type="ECO:0000313" key="10">
    <source>
        <dbReference type="Proteomes" id="UP000696931"/>
    </source>
</evidence>
<evidence type="ECO:0000256" key="6">
    <source>
        <dbReference type="ARBA" id="ARBA00022989"/>
    </source>
</evidence>
<feature type="transmembrane region" description="Helical" evidence="8">
    <location>
        <begin position="312"/>
        <end position="332"/>
    </location>
</feature>
<protein>
    <submittedName>
        <fullName evidence="9">Glycosyltransferase family 39 protein</fullName>
    </submittedName>
</protein>
<evidence type="ECO:0000256" key="2">
    <source>
        <dbReference type="ARBA" id="ARBA00022475"/>
    </source>
</evidence>
<evidence type="ECO:0000256" key="7">
    <source>
        <dbReference type="ARBA" id="ARBA00023136"/>
    </source>
</evidence>
<dbReference type="GO" id="GO:0005886">
    <property type="term" value="C:plasma membrane"/>
    <property type="evidence" value="ECO:0007669"/>
    <property type="project" value="UniProtKB-SubCell"/>
</dbReference>
<accession>A0A933SB59</accession>
<dbReference type="AlphaFoldDB" id="A0A933SB59"/>
<dbReference type="PANTHER" id="PTHR33908">
    <property type="entry name" value="MANNOSYLTRANSFERASE YKCB-RELATED"/>
    <property type="match status" value="1"/>
</dbReference>
<keyword evidence="5 8" id="KW-0812">Transmembrane</keyword>
<evidence type="ECO:0000256" key="5">
    <source>
        <dbReference type="ARBA" id="ARBA00022692"/>
    </source>
</evidence>
<dbReference type="GO" id="GO:0009103">
    <property type="term" value="P:lipopolysaccharide biosynthetic process"/>
    <property type="evidence" value="ECO:0007669"/>
    <property type="project" value="UniProtKB-ARBA"/>
</dbReference>
<dbReference type="InterPro" id="IPR050297">
    <property type="entry name" value="LipidA_mod_glycosyltrf_83"/>
</dbReference>
<feature type="transmembrane region" description="Helical" evidence="8">
    <location>
        <begin position="338"/>
        <end position="356"/>
    </location>
</feature>
<gene>
    <name evidence="9" type="ORF">HZA61_03155</name>
</gene>
<evidence type="ECO:0000256" key="3">
    <source>
        <dbReference type="ARBA" id="ARBA00022676"/>
    </source>
</evidence>
<comment type="caution">
    <text evidence="9">The sequence shown here is derived from an EMBL/GenBank/DDBJ whole genome shotgun (WGS) entry which is preliminary data.</text>
</comment>
<keyword evidence="4" id="KW-0808">Transferase</keyword>
<organism evidence="9 10">
    <name type="scientific">Eiseniibacteriota bacterium</name>
    <dbReference type="NCBI Taxonomy" id="2212470"/>
    <lineage>
        <taxon>Bacteria</taxon>
        <taxon>Candidatus Eiseniibacteriota</taxon>
    </lineage>
</organism>
<dbReference type="EMBL" id="JACRIW010000024">
    <property type="protein sequence ID" value="MBI5168465.1"/>
    <property type="molecule type" value="Genomic_DNA"/>
</dbReference>
<sequence length="520" mass="56206">MSPSSDRRNAFARWAWPLAVLGLFLLRAPHLSGPLDDPHSWRQCDTSFYTWDFVKHGIDVMHPKVSWLGGHGTLIFEFPLPEALAALLGKAFGFSVVWDRVVALAFTALAAWWFHRIARDLAGTTAARIATAVYLLAPISQFYSRAPQVDFAAQAFAQGFLWHAWRSMRGGGWGHALGAAACGALAAMIKVPYLLPVLPPLALLALGAGSLTALAGTFVALAGTGAAFLAWRAHVNAVNGAVPDWNWLPGFYKEVNPWWWYVGDWHTRLKPANWLKLAHRVVFELATPLGALQAAVGLFTSAPRRDGGPTPAIFAGAWALGAFAYVAVFFPLNLIHNYYQLPLVAPVALLVGIAIGRQSGHGNALVRAVAVLSFVGIAALAVLMPVKLHWYRVDTLREAAGAAIAQYVPENDLVVVVDHNSEYSDPRTLTRARRFGWPVMKADLTPELEARLAHEGAGWVAWIQEPGDSMLVPPAYLEGSRVARVPLPHAERSGLTAGAAGAALDTLHLYRIALPGGAPR</sequence>
<proteinExistence type="predicted"/>
<evidence type="ECO:0000313" key="9">
    <source>
        <dbReference type="EMBL" id="MBI5168465.1"/>
    </source>
</evidence>
<feature type="transmembrane region" description="Helical" evidence="8">
    <location>
        <begin position="368"/>
        <end position="386"/>
    </location>
</feature>
<evidence type="ECO:0000256" key="1">
    <source>
        <dbReference type="ARBA" id="ARBA00004651"/>
    </source>
</evidence>
<evidence type="ECO:0000256" key="4">
    <source>
        <dbReference type="ARBA" id="ARBA00022679"/>
    </source>
</evidence>